<feature type="region of interest" description="Disordered" evidence="7">
    <location>
        <begin position="1"/>
        <end position="34"/>
    </location>
</feature>
<dbReference type="Gene3D" id="1.10.3210.10">
    <property type="entry name" value="Hypothetical protein af1432"/>
    <property type="match status" value="1"/>
</dbReference>
<comment type="caution">
    <text evidence="9">The sequence shown here is derived from an EMBL/GenBank/DDBJ whole genome shotgun (WGS) entry which is preliminary data.</text>
</comment>
<dbReference type="InterPro" id="IPR051094">
    <property type="entry name" value="Diverse_Catalytic_Enzymes"/>
</dbReference>
<evidence type="ECO:0000313" key="10">
    <source>
        <dbReference type="Proteomes" id="UP001476950"/>
    </source>
</evidence>
<evidence type="ECO:0000256" key="3">
    <source>
        <dbReference type="ARBA" id="ARBA00022741"/>
    </source>
</evidence>
<gene>
    <name evidence="9" type="primary">yqeK</name>
    <name evidence="9" type="ORF">NDI38_05840</name>
</gene>
<dbReference type="CDD" id="cd00077">
    <property type="entry name" value="HDc"/>
    <property type="match status" value="1"/>
</dbReference>
<evidence type="ECO:0000256" key="2">
    <source>
        <dbReference type="ARBA" id="ARBA00022723"/>
    </source>
</evidence>
<name>A0ABV0KFC8_9CYAN</name>
<dbReference type="GO" id="GO:0008803">
    <property type="term" value="F:bis(5'-nucleosyl)-tetraphosphatase (symmetrical) activity"/>
    <property type="evidence" value="ECO:0007669"/>
    <property type="project" value="UniProtKB-EC"/>
</dbReference>
<evidence type="ECO:0000259" key="8">
    <source>
        <dbReference type="PROSITE" id="PS51831"/>
    </source>
</evidence>
<keyword evidence="5" id="KW-0408">Iron</keyword>
<proteinExistence type="predicted"/>
<sequence length="288" mass="31498">MRESDRNLDSPIAAGAKHLKPIKQPAKLTSDDASLVALPSVHRPSLPERPASARPLPHPSDACGAASNLLAAGVAGLDQEVSERSVLRERILTWLQKNVPNSRLQHILRVEQMSAELAKRHQVDVAQAALAGLTHDLAKFFKPQRLLQMAQAEGLTLDPVELANPHLLHAAVGAIVARDEFGIGDDAVLDAIRHHTLGCPGMSALSCIVFLADSLEPGRGDSLELEALRRLSQQDLHHAVWQTCDESLRHLLARSQQIHPRMVLTRNWALALTDKKPFDKKLPVSRTP</sequence>
<dbReference type="RefSeq" id="WP_190451355.1">
    <property type="nucleotide sequence ID" value="NZ_JAMPLM010000003.1"/>
</dbReference>
<evidence type="ECO:0000313" key="9">
    <source>
        <dbReference type="EMBL" id="MEP1057953.1"/>
    </source>
</evidence>
<keyword evidence="10" id="KW-1185">Reference proteome</keyword>
<dbReference type="InterPro" id="IPR005249">
    <property type="entry name" value="YqeK"/>
</dbReference>
<organism evidence="9 10">
    <name type="scientific">Stenomitos frigidus AS-A4</name>
    <dbReference type="NCBI Taxonomy" id="2933935"/>
    <lineage>
        <taxon>Bacteria</taxon>
        <taxon>Bacillati</taxon>
        <taxon>Cyanobacteriota</taxon>
        <taxon>Cyanophyceae</taxon>
        <taxon>Leptolyngbyales</taxon>
        <taxon>Leptolyngbyaceae</taxon>
        <taxon>Stenomitos</taxon>
    </lineage>
</organism>
<dbReference type="PROSITE" id="PS51831">
    <property type="entry name" value="HD"/>
    <property type="match status" value="1"/>
</dbReference>
<dbReference type="SMART" id="SM00471">
    <property type="entry name" value="HDc"/>
    <property type="match status" value="1"/>
</dbReference>
<evidence type="ECO:0000256" key="4">
    <source>
        <dbReference type="ARBA" id="ARBA00022801"/>
    </source>
</evidence>
<evidence type="ECO:0000256" key="6">
    <source>
        <dbReference type="ARBA" id="ARBA00049417"/>
    </source>
</evidence>
<keyword evidence="3" id="KW-0547">Nucleotide-binding</keyword>
<evidence type="ECO:0000256" key="7">
    <source>
        <dbReference type="SAM" id="MobiDB-lite"/>
    </source>
</evidence>
<dbReference type="Proteomes" id="UP001476950">
    <property type="component" value="Unassembled WGS sequence"/>
</dbReference>
<comment type="catalytic activity">
    <reaction evidence="6">
        <text>P(1),P(4)-bis(5'-adenosyl) tetraphosphate + H2O = 2 ADP + 2 H(+)</text>
        <dbReference type="Rhea" id="RHEA:24252"/>
        <dbReference type="ChEBI" id="CHEBI:15377"/>
        <dbReference type="ChEBI" id="CHEBI:15378"/>
        <dbReference type="ChEBI" id="CHEBI:58141"/>
        <dbReference type="ChEBI" id="CHEBI:456216"/>
        <dbReference type="EC" id="3.6.1.41"/>
    </reaction>
</comment>
<dbReference type="Pfam" id="PF01966">
    <property type="entry name" value="HD"/>
    <property type="match status" value="1"/>
</dbReference>
<feature type="domain" description="HD" evidence="8">
    <location>
        <begin position="103"/>
        <end position="218"/>
    </location>
</feature>
<reference evidence="9 10" key="1">
    <citation type="submission" date="2022-04" db="EMBL/GenBank/DDBJ databases">
        <title>Positive selection, recombination, and allopatry shape intraspecific diversity of widespread and dominant cyanobacteria.</title>
        <authorList>
            <person name="Wei J."/>
            <person name="Shu W."/>
            <person name="Hu C."/>
        </authorList>
    </citation>
    <scope>NUCLEOTIDE SEQUENCE [LARGE SCALE GENOMIC DNA]</scope>
    <source>
        <strain evidence="9 10">AS-A4</strain>
    </source>
</reference>
<dbReference type="EC" id="3.6.1.41" evidence="1"/>
<evidence type="ECO:0000256" key="5">
    <source>
        <dbReference type="ARBA" id="ARBA00023004"/>
    </source>
</evidence>
<dbReference type="InterPro" id="IPR006674">
    <property type="entry name" value="HD_domain"/>
</dbReference>
<dbReference type="PANTHER" id="PTHR35795:SF1">
    <property type="entry name" value="BIS(5'-NUCLEOSYL)-TETRAPHOSPHATASE, SYMMETRICAL"/>
    <property type="match status" value="1"/>
</dbReference>
<dbReference type="EMBL" id="JAMPLM010000003">
    <property type="protein sequence ID" value="MEP1057953.1"/>
    <property type="molecule type" value="Genomic_DNA"/>
</dbReference>
<keyword evidence="4 9" id="KW-0378">Hydrolase</keyword>
<protein>
    <recommendedName>
        <fullName evidence="1">bis(5'-nucleosyl)-tetraphosphatase (symmetrical)</fullName>
        <ecNumber evidence="1">3.6.1.41</ecNumber>
    </recommendedName>
</protein>
<dbReference type="SUPFAM" id="SSF109604">
    <property type="entry name" value="HD-domain/PDEase-like"/>
    <property type="match status" value="1"/>
</dbReference>
<accession>A0ABV0KFC8</accession>
<dbReference type="InterPro" id="IPR003607">
    <property type="entry name" value="HD/PDEase_dom"/>
</dbReference>
<keyword evidence="2" id="KW-0479">Metal-binding</keyword>
<dbReference type="PANTHER" id="PTHR35795">
    <property type="entry name" value="SLR1885 PROTEIN"/>
    <property type="match status" value="1"/>
</dbReference>
<evidence type="ECO:0000256" key="1">
    <source>
        <dbReference type="ARBA" id="ARBA00012506"/>
    </source>
</evidence>
<dbReference type="NCBIfam" id="TIGR00488">
    <property type="entry name" value="bis(5'-nucleosyl)-tetraphosphatase (symmetrical) YqeK"/>
    <property type="match status" value="1"/>
</dbReference>